<dbReference type="EMBL" id="CP058998">
    <property type="protein sequence ID" value="QLJ53049.1"/>
    <property type="molecule type" value="Genomic_DNA"/>
</dbReference>
<feature type="transmembrane region" description="Helical" evidence="1">
    <location>
        <begin position="12"/>
        <end position="32"/>
    </location>
</feature>
<evidence type="ECO:0000313" key="3">
    <source>
        <dbReference type="Proteomes" id="UP000510821"/>
    </source>
</evidence>
<keyword evidence="1" id="KW-1133">Transmembrane helix</keyword>
<sequence length="58" mass="6505">MNNKIVEYAKVMLASSMLAIIGVVLGIVYLWILTAFTFKLTCFRIIFSGIFPTVALVY</sequence>
<evidence type="ECO:0000313" key="2">
    <source>
        <dbReference type="EMBL" id="QLJ53049.1"/>
    </source>
</evidence>
<evidence type="ECO:0000256" key="1">
    <source>
        <dbReference type="SAM" id="Phobius"/>
    </source>
</evidence>
<dbReference type="KEGG" id="flt:Sv326_0874"/>
<gene>
    <name evidence="2" type="ORF">Sv326_0874</name>
</gene>
<dbReference type="Proteomes" id="UP000510821">
    <property type="component" value="Chromosome"/>
</dbReference>
<keyword evidence="1" id="KW-0472">Membrane</keyword>
<accession>A0A7D5XK09</accession>
<dbReference type="AlphaFoldDB" id="A0A7D5XK09"/>
<organism evidence="2 3">
    <name type="scientific">Fermentimicrarchaeum limneticum</name>
    <dbReference type="NCBI Taxonomy" id="2795018"/>
    <lineage>
        <taxon>Archaea</taxon>
        <taxon>Candidatus Micrarchaeota</taxon>
        <taxon>Candidatus Fermentimicrarchaeales</taxon>
        <taxon>Candidatus Fermentimicrarchaeaceae</taxon>
        <taxon>Candidatus Fermentimicrarchaeum</taxon>
    </lineage>
</organism>
<reference evidence="3" key="1">
    <citation type="submission" date="2020-07" db="EMBL/GenBank/DDBJ databases">
        <title>Metabolic diversity and evolutionary history of the archaeal phylum ###Micrarchaeota### uncovered from a freshwater lake metagenome.</title>
        <authorList>
            <person name="Kadnikov V.V."/>
            <person name="Savvichev A.S."/>
            <person name="Mardanov A.V."/>
            <person name="Beletsky A.V."/>
            <person name="Chupakov A.V."/>
            <person name="Kokryatskaya N.M."/>
            <person name="Pimenov N.V."/>
            <person name="Ravin N.V."/>
        </authorList>
    </citation>
    <scope>NUCLEOTIDE SEQUENCE [LARGE SCALE GENOMIC DNA]</scope>
</reference>
<proteinExistence type="predicted"/>
<name>A0A7D5XK09_FERL1</name>
<feature type="transmembrane region" description="Helical" evidence="1">
    <location>
        <begin position="38"/>
        <end position="57"/>
    </location>
</feature>
<keyword evidence="1" id="KW-0812">Transmembrane</keyword>
<protein>
    <submittedName>
        <fullName evidence="2">Uncharacterized protein</fullName>
    </submittedName>
</protein>